<evidence type="ECO:0000256" key="3">
    <source>
        <dbReference type="ARBA" id="ARBA00023002"/>
    </source>
</evidence>
<dbReference type="InterPro" id="IPR019791">
    <property type="entry name" value="Haem_peroxidase_animal"/>
</dbReference>
<dbReference type="GO" id="GO:0006979">
    <property type="term" value="P:response to oxidative stress"/>
    <property type="evidence" value="ECO:0007669"/>
    <property type="project" value="InterPro"/>
</dbReference>
<dbReference type="Pfam" id="PF03098">
    <property type="entry name" value="An_peroxidase"/>
    <property type="match status" value="2"/>
</dbReference>
<evidence type="ECO:0000256" key="1">
    <source>
        <dbReference type="ARBA" id="ARBA00022723"/>
    </source>
</evidence>
<keyword evidence="4 5" id="KW-0408">Iron</keyword>
<dbReference type="GO" id="GO:0004601">
    <property type="term" value="F:peroxidase activity"/>
    <property type="evidence" value="ECO:0007669"/>
    <property type="project" value="InterPro"/>
</dbReference>
<evidence type="ECO:0000313" key="7">
    <source>
        <dbReference type="Proteomes" id="UP000654370"/>
    </source>
</evidence>
<dbReference type="PANTHER" id="PTHR11903">
    <property type="entry name" value="PROSTAGLANDIN G/H SYNTHASE"/>
    <property type="match status" value="1"/>
</dbReference>
<feature type="binding site" description="axial binding residue" evidence="5">
    <location>
        <position position="379"/>
    </location>
    <ligand>
        <name>heme b</name>
        <dbReference type="ChEBI" id="CHEBI:60344"/>
    </ligand>
    <ligandPart>
        <name>Fe</name>
        <dbReference type="ChEBI" id="CHEBI:18248"/>
    </ligandPart>
</feature>
<keyword evidence="3" id="KW-0560">Oxidoreductase</keyword>
<dbReference type="GO" id="GO:0006631">
    <property type="term" value="P:fatty acid metabolic process"/>
    <property type="evidence" value="ECO:0007669"/>
    <property type="project" value="UniProtKB-ARBA"/>
</dbReference>
<dbReference type="GO" id="GO:0046872">
    <property type="term" value="F:metal ion binding"/>
    <property type="evidence" value="ECO:0007669"/>
    <property type="project" value="UniProtKB-KW"/>
</dbReference>
<keyword evidence="1 5" id="KW-0479">Metal-binding</keyword>
<dbReference type="PROSITE" id="PS50292">
    <property type="entry name" value="PEROXIDASE_3"/>
    <property type="match status" value="1"/>
</dbReference>
<accession>A0A8H7UHP4</accession>
<evidence type="ECO:0008006" key="8">
    <source>
        <dbReference type="Google" id="ProtNLM"/>
    </source>
</evidence>
<dbReference type="OrthoDB" id="823504at2759"/>
<evidence type="ECO:0000256" key="5">
    <source>
        <dbReference type="PIRSR" id="PIRSR619791-2"/>
    </source>
</evidence>
<dbReference type="Proteomes" id="UP000654370">
    <property type="component" value="Unassembled WGS sequence"/>
</dbReference>
<dbReference type="AlphaFoldDB" id="A0A8H7UHP4"/>
<evidence type="ECO:0000256" key="2">
    <source>
        <dbReference type="ARBA" id="ARBA00022964"/>
    </source>
</evidence>
<keyword evidence="2" id="KW-0223">Dioxygenase</keyword>
<dbReference type="InterPro" id="IPR050783">
    <property type="entry name" value="Oxylipin_biosynth_metab"/>
</dbReference>
<proteinExistence type="predicted"/>
<protein>
    <recommendedName>
        <fullName evidence="8">Heme peroxidase</fullName>
    </recommendedName>
</protein>
<dbReference type="SUPFAM" id="SSF48113">
    <property type="entry name" value="Heme-dependent peroxidases"/>
    <property type="match status" value="1"/>
</dbReference>
<comment type="caution">
    <text evidence="6">The sequence shown here is derived from an EMBL/GenBank/DDBJ whole genome shotgun (WGS) entry which is preliminary data.</text>
</comment>
<evidence type="ECO:0000256" key="4">
    <source>
        <dbReference type="ARBA" id="ARBA00023004"/>
    </source>
</evidence>
<organism evidence="6 7">
    <name type="scientific">Mortierella isabellina</name>
    <name type="common">Filamentous fungus</name>
    <name type="synonym">Umbelopsis isabellina</name>
    <dbReference type="NCBI Taxonomy" id="91625"/>
    <lineage>
        <taxon>Eukaryota</taxon>
        <taxon>Fungi</taxon>
        <taxon>Fungi incertae sedis</taxon>
        <taxon>Mucoromycota</taxon>
        <taxon>Mucoromycotina</taxon>
        <taxon>Umbelopsidomycetes</taxon>
        <taxon>Umbelopsidales</taxon>
        <taxon>Umbelopsidaceae</taxon>
        <taxon>Umbelopsis</taxon>
    </lineage>
</organism>
<dbReference type="PANTHER" id="PTHR11903:SF37">
    <property type="entry name" value="PSI-PRODUCING OXYGENASE A"/>
    <property type="match status" value="1"/>
</dbReference>
<reference evidence="6" key="1">
    <citation type="submission" date="2020-12" db="EMBL/GenBank/DDBJ databases">
        <title>Metabolic potential, ecology and presence of endohyphal bacteria is reflected in genomic diversity of Mucoromycotina.</title>
        <authorList>
            <person name="Muszewska A."/>
            <person name="Okrasinska A."/>
            <person name="Steczkiewicz K."/>
            <person name="Drgas O."/>
            <person name="Orlowska M."/>
            <person name="Perlinska-Lenart U."/>
            <person name="Aleksandrzak-Piekarczyk T."/>
            <person name="Szatraj K."/>
            <person name="Zielenkiewicz U."/>
            <person name="Pilsyk S."/>
            <person name="Malc E."/>
            <person name="Mieczkowski P."/>
            <person name="Kruszewska J.S."/>
            <person name="Biernat P."/>
            <person name="Pawlowska J."/>
        </authorList>
    </citation>
    <scope>NUCLEOTIDE SEQUENCE</scope>
    <source>
        <strain evidence="6">WA0000067209</strain>
    </source>
</reference>
<sequence>MPSISLKRNVSVNLTEPDNTQISDSSSDDTKVTKRRPGLKKLFSSVQTFLGVPASTDAVIKETLNLPLEKKKLFLVTALKSFIDRNQPINDRENEFETVIDALSTLKSGNQEFINYITKPLVTQFYNDIPKPYRSYVGYNFRSADGSGNSVVLPDVGKAGTCYARTVTSFAHTNTNLPDPQVVFDRLFKRPEGYFDPHPAGINMLLFSMAVIITHDLFNSDPKNPTLNRTTSYLDLSPLYGNNEKEQHSIRTMSKGFLKPDQWVDKRLQFQPAGVGALLVVFSRNHNFIAQKLLEINENGRFTVGPNSLTEAEQDEQLFQTARLINGGCYLNIIRRDYIRVILGADATSTFNFDPFLGAEEPLYGNAVSIEFNFVYRWHAAIGQEDSAWLTEVMELYEKASEESLKTGNPVNMAKVFQEFNDLFIHATPEELQLGNAIAGLHRGQDGKFVDAGLSQTLYHKYEQVASRIGDGLNTPAALKHIEVAGILQGRKLQCCTFNEFRAKLNLSKLTRFEDFSTIPAVQQALKELYKTPDAVELYPGLTVEKMKPAGMHMPYTMGRAILSDAVNLLQNDRFFITENTPANLTNWGYDYTQGDPACADRVSPLLFKNILPGVFSEKELDNLFTAPQNP</sequence>
<dbReference type="GO" id="GO:0020037">
    <property type="term" value="F:heme binding"/>
    <property type="evidence" value="ECO:0007669"/>
    <property type="project" value="InterPro"/>
</dbReference>
<keyword evidence="7" id="KW-1185">Reference proteome</keyword>
<dbReference type="InterPro" id="IPR010255">
    <property type="entry name" value="Haem_peroxidase_sf"/>
</dbReference>
<dbReference type="InterPro" id="IPR037120">
    <property type="entry name" value="Haem_peroxidase_sf_animal"/>
</dbReference>
<evidence type="ECO:0000313" key="6">
    <source>
        <dbReference type="EMBL" id="KAG2183470.1"/>
    </source>
</evidence>
<keyword evidence="5" id="KW-0349">Heme</keyword>
<name>A0A8H7UHP4_MORIS</name>
<dbReference type="GO" id="GO:0051213">
    <property type="term" value="F:dioxygenase activity"/>
    <property type="evidence" value="ECO:0007669"/>
    <property type="project" value="UniProtKB-KW"/>
</dbReference>
<gene>
    <name evidence="6" type="ORF">INT43_006476</name>
</gene>
<dbReference type="EMBL" id="JAEPQZ010000003">
    <property type="protein sequence ID" value="KAG2183470.1"/>
    <property type="molecule type" value="Genomic_DNA"/>
</dbReference>
<dbReference type="Gene3D" id="1.10.640.10">
    <property type="entry name" value="Haem peroxidase domain superfamily, animal type"/>
    <property type="match status" value="1"/>
</dbReference>